<comment type="caution">
    <text evidence="3">The sequence shown here is derived from an EMBL/GenBank/DDBJ whole genome shotgun (WGS) entry which is preliminary data.</text>
</comment>
<feature type="signal peptide" evidence="1">
    <location>
        <begin position="1"/>
        <end position="24"/>
    </location>
</feature>
<dbReference type="Proteomes" id="UP001447516">
    <property type="component" value="Unassembled WGS sequence"/>
</dbReference>
<feature type="domain" description="DUF4142" evidence="2">
    <location>
        <begin position="32"/>
        <end position="166"/>
    </location>
</feature>
<dbReference type="PANTHER" id="PTHR38593:SF1">
    <property type="entry name" value="BLR2558 PROTEIN"/>
    <property type="match status" value="1"/>
</dbReference>
<name>A0ABV0ATW7_9ACTN</name>
<sequence>MLRWLIVLVAAVVAALSGVTAGYAAPPDVSDKDKAFLVAAHQDNLTEIQGGQTAERQAAKQSVKDAGRKLVQDHTSLDAQLKRVAEKLDVNLPSRPSEEQQAELRRLAAKSGAAFDRAWIDAQVKDHRKTLLALDEQVSSGSSEEVKNLARAAKPVVQEHLDLVESIQSGE</sequence>
<dbReference type="EMBL" id="JBDJAW010000025">
    <property type="protein sequence ID" value="MEN3538719.1"/>
    <property type="molecule type" value="Genomic_DNA"/>
</dbReference>
<keyword evidence="1" id="KW-0732">Signal</keyword>
<reference evidence="3 4" key="1">
    <citation type="submission" date="2024-05" db="EMBL/GenBank/DDBJ databases">
        <title>Microbispora sp.ZYX-F-249.</title>
        <authorList>
            <person name="Xie H."/>
        </authorList>
    </citation>
    <scope>NUCLEOTIDE SEQUENCE [LARGE SCALE GENOMIC DNA]</scope>
    <source>
        <strain evidence="3 4">ZYX-F-249</strain>
    </source>
</reference>
<dbReference type="Pfam" id="PF13628">
    <property type="entry name" value="DUF4142"/>
    <property type="match status" value="1"/>
</dbReference>
<gene>
    <name evidence="3" type="ORF">AAH991_26650</name>
</gene>
<dbReference type="Gene3D" id="1.20.1260.10">
    <property type="match status" value="1"/>
</dbReference>
<dbReference type="RefSeq" id="WP_346228643.1">
    <property type="nucleotide sequence ID" value="NZ_JBDJAW010000025.1"/>
</dbReference>
<evidence type="ECO:0000313" key="4">
    <source>
        <dbReference type="Proteomes" id="UP001447516"/>
    </source>
</evidence>
<evidence type="ECO:0000313" key="3">
    <source>
        <dbReference type="EMBL" id="MEN3538719.1"/>
    </source>
</evidence>
<dbReference type="InterPro" id="IPR012347">
    <property type="entry name" value="Ferritin-like"/>
</dbReference>
<evidence type="ECO:0000256" key="1">
    <source>
        <dbReference type="SAM" id="SignalP"/>
    </source>
</evidence>
<accession>A0ABV0ATW7</accession>
<keyword evidence="4" id="KW-1185">Reference proteome</keyword>
<proteinExistence type="predicted"/>
<feature type="chain" id="PRO_5046356439" evidence="1">
    <location>
        <begin position="25"/>
        <end position="171"/>
    </location>
</feature>
<organism evidence="3 4">
    <name type="scientific">Microbispora maris</name>
    <dbReference type="NCBI Taxonomy" id="3144104"/>
    <lineage>
        <taxon>Bacteria</taxon>
        <taxon>Bacillati</taxon>
        <taxon>Actinomycetota</taxon>
        <taxon>Actinomycetes</taxon>
        <taxon>Streptosporangiales</taxon>
        <taxon>Streptosporangiaceae</taxon>
        <taxon>Microbispora</taxon>
    </lineage>
</organism>
<protein>
    <submittedName>
        <fullName evidence="3">DUF4142 domain-containing protein</fullName>
    </submittedName>
</protein>
<evidence type="ECO:0000259" key="2">
    <source>
        <dbReference type="Pfam" id="PF13628"/>
    </source>
</evidence>
<dbReference type="PANTHER" id="PTHR38593">
    <property type="entry name" value="BLR2558 PROTEIN"/>
    <property type="match status" value="1"/>
</dbReference>
<dbReference type="InterPro" id="IPR025419">
    <property type="entry name" value="DUF4142"/>
</dbReference>